<evidence type="ECO:0000313" key="10">
    <source>
        <dbReference type="Proteomes" id="UP000015453"/>
    </source>
</evidence>
<dbReference type="Gene3D" id="3.20.20.80">
    <property type="entry name" value="Glycosidases"/>
    <property type="match status" value="1"/>
</dbReference>
<dbReference type="InterPro" id="IPR044965">
    <property type="entry name" value="Glyco_hydro_17_plant"/>
</dbReference>
<feature type="non-terminal residue" evidence="9">
    <location>
        <position position="461"/>
    </location>
</feature>
<dbReference type="OrthoDB" id="888856at2759"/>
<dbReference type="AlphaFoldDB" id="S8C3U0"/>
<organism evidence="9 10">
    <name type="scientific">Genlisea aurea</name>
    <dbReference type="NCBI Taxonomy" id="192259"/>
    <lineage>
        <taxon>Eukaryota</taxon>
        <taxon>Viridiplantae</taxon>
        <taxon>Streptophyta</taxon>
        <taxon>Embryophyta</taxon>
        <taxon>Tracheophyta</taxon>
        <taxon>Spermatophyta</taxon>
        <taxon>Magnoliopsida</taxon>
        <taxon>eudicotyledons</taxon>
        <taxon>Gunneridae</taxon>
        <taxon>Pentapetalae</taxon>
        <taxon>asterids</taxon>
        <taxon>lamiids</taxon>
        <taxon>Lamiales</taxon>
        <taxon>Lentibulariaceae</taxon>
        <taxon>Genlisea</taxon>
    </lineage>
</organism>
<feature type="domain" description="X8" evidence="8">
    <location>
        <begin position="368"/>
        <end position="456"/>
    </location>
</feature>
<comment type="similarity">
    <text evidence="1 6">Belongs to the glycosyl hydrolase 17 family.</text>
</comment>
<dbReference type="InterPro" id="IPR012946">
    <property type="entry name" value="X8"/>
</dbReference>
<dbReference type="GO" id="GO:0004553">
    <property type="term" value="F:hydrolase activity, hydrolyzing O-glycosyl compounds"/>
    <property type="evidence" value="ECO:0007669"/>
    <property type="project" value="InterPro"/>
</dbReference>
<reference evidence="9 10" key="1">
    <citation type="journal article" date="2013" name="BMC Genomics">
        <title>The miniature genome of a carnivorous plant Genlisea aurea contains a low number of genes and short non-coding sequences.</title>
        <authorList>
            <person name="Leushkin E.V."/>
            <person name="Sutormin R.A."/>
            <person name="Nabieva E.R."/>
            <person name="Penin A.A."/>
            <person name="Kondrashov A.S."/>
            <person name="Logacheva M.D."/>
        </authorList>
    </citation>
    <scope>NUCLEOTIDE SEQUENCE [LARGE SCALE GENOMIC DNA]</scope>
</reference>
<dbReference type="Pfam" id="PF00332">
    <property type="entry name" value="Glyco_hydro_17"/>
    <property type="match status" value="1"/>
</dbReference>
<keyword evidence="3" id="KW-0378">Hydrolase</keyword>
<comment type="caution">
    <text evidence="9">The sequence shown here is derived from an EMBL/GenBank/DDBJ whole genome shotgun (WGS) entry which is preliminary data.</text>
</comment>
<evidence type="ECO:0000256" key="7">
    <source>
        <dbReference type="SAM" id="SignalP"/>
    </source>
</evidence>
<evidence type="ECO:0000256" key="4">
    <source>
        <dbReference type="ARBA" id="ARBA00023157"/>
    </source>
</evidence>
<dbReference type="SMART" id="SM00768">
    <property type="entry name" value="X8"/>
    <property type="match status" value="1"/>
</dbReference>
<evidence type="ECO:0000256" key="5">
    <source>
        <dbReference type="ARBA" id="ARBA00023295"/>
    </source>
</evidence>
<keyword evidence="5" id="KW-0326">Glycosidase</keyword>
<evidence type="ECO:0000256" key="2">
    <source>
        <dbReference type="ARBA" id="ARBA00022729"/>
    </source>
</evidence>
<feature type="chain" id="PRO_5004548824" description="X8 domain-containing protein" evidence="7">
    <location>
        <begin position="24"/>
        <end position="461"/>
    </location>
</feature>
<name>S8C3U0_9LAMI</name>
<dbReference type="InterPro" id="IPR017853">
    <property type="entry name" value="GH"/>
</dbReference>
<sequence length="461" mass="51121">MAKRNPPSLALFIVMMMAAGAGGGEIGMNWGRKTSHRMLTSMVADILLQNGIRNLKIFSHEVQAMEAFSGTGISLTVTLPTAGITLTSLNSPGYSRYWLNDHARVFRNMNINVTNVHIGTDEMRHDNPTYYTTCVMALGYLQYGIKMNGHHYLSATVVHYVDMLNPLTLPSQAEFKEIYRDSVAQLLKAINGTRSRFAVSIIPFQLIIDYDLDVEFGFMDNTSNFTITDANTGLIYTNAFQFIYDSYLAAITKLGATPEIEIEVSKIGWPTDGHPLATLSNAERFYKGILPHIKSNKGTPLKPGASIDAYILNIADENMQNIQDGGPYQRHWGIYKSNGESKFKIDLSGEGRDIYPTVARGIVSMPKRWCVFNGDKSNLTRVKEQFDFVCQKADCTSLSPGGSCGNLNFEQNISYAFNNYFQMRAQYNKNGSSSSCDFNGLGTVVTGDPSVGICEFMVEIL</sequence>
<dbReference type="SUPFAM" id="SSF51445">
    <property type="entry name" value="(Trans)glycosidases"/>
    <property type="match status" value="1"/>
</dbReference>
<evidence type="ECO:0000256" key="6">
    <source>
        <dbReference type="RuleBase" id="RU004335"/>
    </source>
</evidence>
<dbReference type="PANTHER" id="PTHR32227">
    <property type="entry name" value="GLUCAN ENDO-1,3-BETA-GLUCOSIDASE BG1-RELATED-RELATED"/>
    <property type="match status" value="1"/>
</dbReference>
<proteinExistence type="inferred from homology"/>
<keyword evidence="4" id="KW-1015">Disulfide bond</keyword>
<keyword evidence="10" id="KW-1185">Reference proteome</keyword>
<dbReference type="InterPro" id="IPR000490">
    <property type="entry name" value="Glyco_hydro_17"/>
</dbReference>
<evidence type="ECO:0000313" key="9">
    <source>
        <dbReference type="EMBL" id="EPS59076.1"/>
    </source>
</evidence>
<protein>
    <recommendedName>
        <fullName evidence="8">X8 domain-containing protein</fullName>
    </recommendedName>
</protein>
<dbReference type="Gene3D" id="1.20.58.1040">
    <property type="match status" value="1"/>
</dbReference>
<dbReference type="Pfam" id="PF07983">
    <property type="entry name" value="X8"/>
    <property type="match status" value="1"/>
</dbReference>
<evidence type="ECO:0000256" key="1">
    <source>
        <dbReference type="ARBA" id="ARBA00008773"/>
    </source>
</evidence>
<dbReference type="Proteomes" id="UP000015453">
    <property type="component" value="Unassembled WGS sequence"/>
</dbReference>
<dbReference type="EMBL" id="AUSU01008649">
    <property type="protein sequence ID" value="EPS59076.1"/>
    <property type="molecule type" value="Genomic_DNA"/>
</dbReference>
<keyword evidence="2 7" id="KW-0732">Signal</keyword>
<accession>S8C3U0</accession>
<feature type="signal peptide" evidence="7">
    <location>
        <begin position="1"/>
        <end position="23"/>
    </location>
</feature>
<dbReference type="GO" id="GO:0005975">
    <property type="term" value="P:carbohydrate metabolic process"/>
    <property type="evidence" value="ECO:0007669"/>
    <property type="project" value="InterPro"/>
</dbReference>
<evidence type="ECO:0000259" key="8">
    <source>
        <dbReference type="SMART" id="SM00768"/>
    </source>
</evidence>
<gene>
    <name evidence="9" type="ORF">M569_15731</name>
</gene>
<evidence type="ECO:0000256" key="3">
    <source>
        <dbReference type="ARBA" id="ARBA00022801"/>
    </source>
</evidence>